<dbReference type="GO" id="GO:0005524">
    <property type="term" value="F:ATP binding"/>
    <property type="evidence" value="ECO:0007669"/>
    <property type="project" value="InterPro"/>
</dbReference>
<keyword evidence="8" id="KW-0347">Helicase</keyword>
<evidence type="ECO:0000256" key="1">
    <source>
        <dbReference type="ARBA" id="ARBA00022490"/>
    </source>
</evidence>
<dbReference type="CDD" id="cd14332">
    <property type="entry name" value="UBA_RuvA_C"/>
    <property type="match status" value="1"/>
</dbReference>
<dbReference type="Pfam" id="PF07499">
    <property type="entry name" value="RuvA_C"/>
    <property type="match status" value="1"/>
</dbReference>
<comment type="similarity">
    <text evidence="6">Belongs to the RuvA family.</text>
</comment>
<dbReference type="SUPFAM" id="SSF46929">
    <property type="entry name" value="DNA helicase RuvA subunit, C-terminal domain"/>
    <property type="match status" value="1"/>
</dbReference>
<dbReference type="EMBL" id="MFKI01000037">
    <property type="protein sequence ID" value="OGG37999.1"/>
    <property type="molecule type" value="Genomic_DNA"/>
</dbReference>
<name>A0A1F6BM45_9BACT</name>
<keyword evidence="8" id="KW-0378">Hydrolase</keyword>
<dbReference type="SMART" id="SM00278">
    <property type="entry name" value="HhH1"/>
    <property type="match status" value="2"/>
</dbReference>
<keyword evidence="8" id="KW-0547">Nucleotide-binding</keyword>
<comment type="caution">
    <text evidence="6">Lacks conserved residue(s) required for the propagation of feature annotation.</text>
</comment>
<evidence type="ECO:0000313" key="9">
    <source>
        <dbReference type="Proteomes" id="UP000179324"/>
    </source>
</evidence>
<feature type="domain" description="Helix-hairpin-helix DNA-binding motif class 1" evidence="7">
    <location>
        <begin position="108"/>
        <end position="127"/>
    </location>
</feature>
<dbReference type="InterPro" id="IPR036267">
    <property type="entry name" value="RuvA_C_sf"/>
</dbReference>
<gene>
    <name evidence="6" type="primary">ruvA</name>
    <name evidence="8" type="ORF">A2127_02280</name>
</gene>
<keyword evidence="2 6" id="KW-0227">DNA damage</keyword>
<comment type="function">
    <text evidence="6">The RuvA-RuvB-RuvC complex processes Holliday junction (HJ) DNA during genetic recombination and DNA repair, while the RuvA-RuvB complex plays an important role in the rescue of blocked DNA replication forks via replication fork reversal (RFR). RuvA specifically binds to HJ cruciform DNA, conferring on it an open structure. The RuvB hexamer acts as an ATP-dependent pump, pulling dsDNA into and through the RuvAB complex. HJ branch migration allows RuvC to scan DNA until it finds its consensus sequence, where it cleaves and resolves the cruciform DNA.</text>
</comment>
<dbReference type="InterPro" id="IPR000085">
    <property type="entry name" value="RuvA"/>
</dbReference>
<feature type="region of interest" description="Domain II" evidence="6">
    <location>
        <begin position="65"/>
        <end position="142"/>
    </location>
</feature>
<protein>
    <recommendedName>
        <fullName evidence="6">Holliday junction branch migration complex subunit RuvA</fullName>
    </recommendedName>
</protein>
<dbReference type="InterPro" id="IPR011114">
    <property type="entry name" value="RuvA_C"/>
</dbReference>
<evidence type="ECO:0000256" key="2">
    <source>
        <dbReference type="ARBA" id="ARBA00022763"/>
    </source>
</evidence>
<comment type="subcellular location">
    <subcellularLocation>
        <location evidence="6">Cytoplasm</location>
    </subcellularLocation>
</comment>
<keyword evidence="8" id="KW-0067">ATP-binding</keyword>
<dbReference type="GO" id="GO:0006281">
    <property type="term" value="P:DNA repair"/>
    <property type="evidence" value="ECO:0007669"/>
    <property type="project" value="UniProtKB-UniRule"/>
</dbReference>
<dbReference type="Pfam" id="PF01330">
    <property type="entry name" value="RuvA_N"/>
    <property type="match status" value="1"/>
</dbReference>
<dbReference type="GO" id="GO:0000400">
    <property type="term" value="F:four-way junction DNA binding"/>
    <property type="evidence" value="ECO:0007669"/>
    <property type="project" value="UniProtKB-UniRule"/>
</dbReference>
<dbReference type="Proteomes" id="UP000179324">
    <property type="component" value="Unassembled WGS sequence"/>
</dbReference>
<dbReference type="GO" id="GO:0009379">
    <property type="term" value="C:Holliday junction helicase complex"/>
    <property type="evidence" value="ECO:0007669"/>
    <property type="project" value="InterPro"/>
</dbReference>
<evidence type="ECO:0000256" key="5">
    <source>
        <dbReference type="ARBA" id="ARBA00023204"/>
    </source>
</evidence>
<dbReference type="InterPro" id="IPR012340">
    <property type="entry name" value="NA-bd_OB-fold"/>
</dbReference>
<evidence type="ECO:0000256" key="3">
    <source>
        <dbReference type="ARBA" id="ARBA00023125"/>
    </source>
</evidence>
<evidence type="ECO:0000256" key="4">
    <source>
        <dbReference type="ARBA" id="ARBA00023172"/>
    </source>
</evidence>
<dbReference type="InterPro" id="IPR013849">
    <property type="entry name" value="DNA_helicase_Holl-junc_RuvA_I"/>
</dbReference>
<dbReference type="AlphaFoldDB" id="A0A1F6BM45"/>
<dbReference type="Gene3D" id="2.40.50.140">
    <property type="entry name" value="Nucleic acid-binding proteins"/>
    <property type="match status" value="1"/>
</dbReference>
<dbReference type="GO" id="GO:0009378">
    <property type="term" value="F:four-way junction helicase activity"/>
    <property type="evidence" value="ECO:0007669"/>
    <property type="project" value="InterPro"/>
</dbReference>
<evidence type="ECO:0000313" key="8">
    <source>
        <dbReference type="EMBL" id="OGG37999.1"/>
    </source>
</evidence>
<comment type="domain">
    <text evidence="6">Has three domains with a flexible linker between the domains II and III and assumes an 'L' shape. Domain III is highly mobile and contacts RuvB.</text>
</comment>
<dbReference type="GO" id="GO:0005737">
    <property type="term" value="C:cytoplasm"/>
    <property type="evidence" value="ECO:0007669"/>
    <property type="project" value="UniProtKB-SubCell"/>
</dbReference>
<dbReference type="Pfam" id="PF14520">
    <property type="entry name" value="HHH_5"/>
    <property type="match status" value="1"/>
</dbReference>
<dbReference type="InterPro" id="IPR010994">
    <property type="entry name" value="RuvA_2-like"/>
</dbReference>
<dbReference type="InterPro" id="IPR003583">
    <property type="entry name" value="Hlx-hairpin-Hlx_DNA-bd_motif"/>
</dbReference>
<comment type="subunit">
    <text evidence="6">Homotetramer. Forms an RuvA(8)-RuvB(12)-Holliday junction (HJ) complex. HJ DNA is sandwiched between 2 RuvA tetramers; dsDNA enters through RuvA and exits via RuvB. An RuvB hexamer assembles on each DNA strand where it exits the tetramer. Each RuvB hexamer is contacted by two RuvA subunits (via domain III) on 2 adjacent RuvB subunits; this complex drives branch migration. In the full resolvosome a probable DNA-RuvA(4)-RuvB(12)-RuvC(2) complex forms which resolves the HJ.</text>
</comment>
<sequence length="193" mass="21699">MIYSVKGKVTDEGDSFVVIEVGGVGFRVSTDSRTLRNIAGAEGEVKLFCYTYFREDRLELYGFNEEETLRLFEMLITVSGIGPKTALGILDVDTVPNIMAAIIEKRVELLTRTSGIGRKTAERIILELHSKIKLPKAKMLTEKMDVDREIEEALAGLGYGRTDIRRVIEAVPESEKTLEERLKFALKSLGRRK</sequence>
<feature type="region of interest" description="Domain I" evidence="6">
    <location>
        <begin position="1"/>
        <end position="64"/>
    </location>
</feature>
<feature type="domain" description="Helix-hairpin-helix DNA-binding motif class 1" evidence="7">
    <location>
        <begin position="73"/>
        <end position="92"/>
    </location>
</feature>
<evidence type="ECO:0000256" key="6">
    <source>
        <dbReference type="HAMAP-Rule" id="MF_00031"/>
    </source>
</evidence>
<dbReference type="Gene3D" id="1.10.8.10">
    <property type="entry name" value="DNA helicase RuvA subunit, C-terminal domain"/>
    <property type="match status" value="1"/>
</dbReference>
<dbReference type="GO" id="GO:0048476">
    <property type="term" value="C:Holliday junction resolvase complex"/>
    <property type="evidence" value="ECO:0007669"/>
    <property type="project" value="UniProtKB-UniRule"/>
</dbReference>
<dbReference type="Gene3D" id="1.10.150.20">
    <property type="entry name" value="5' to 3' exonuclease, C-terminal subdomain"/>
    <property type="match status" value="1"/>
</dbReference>
<accession>A0A1F6BM45</accession>
<reference evidence="8 9" key="1">
    <citation type="journal article" date="2016" name="Nat. Commun.">
        <title>Thousands of microbial genomes shed light on interconnected biogeochemical processes in an aquifer system.</title>
        <authorList>
            <person name="Anantharaman K."/>
            <person name="Brown C.T."/>
            <person name="Hug L.A."/>
            <person name="Sharon I."/>
            <person name="Castelle C.J."/>
            <person name="Probst A.J."/>
            <person name="Thomas B.C."/>
            <person name="Singh A."/>
            <person name="Wilkins M.J."/>
            <person name="Karaoz U."/>
            <person name="Brodie E.L."/>
            <person name="Williams K.H."/>
            <person name="Hubbard S.S."/>
            <person name="Banfield J.F."/>
        </authorList>
    </citation>
    <scope>NUCLEOTIDE SEQUENCE [LARGE SCALE GENOMIC DNA]</scope>
</reference>
<dbReference type="HAMAP" id="MF_00031">
    <property type="entry name" value="DNA_HJ_migration_RuvA"/>
    <property type="match status" value="1"/>
</dbReference>
<dbReference type="SUPFAM" id="SSF47781">
    <property type="entry name" value="RuvA domain 2-like"/>
    <property type="match status" value="1"/>
</dbReference>
<keyword evidence="3 6" id="KW-0238">DNA-binding</keyword>
<dbReference type="NCBIfam" id="TIGR00084">
    <property type="entry name" value="ruvA"/>
    <property type="match status" value="1"/>
</dbReference>
<comment type="caution">
    <text evidence="8">The sequence shown here is derived from an EMBL/GenBank/DDBJ whole genome shotgun (WGS) entry which is preliminary data.</text>
</comment>
<organism evidence="8 9">
    <name type="scientific">Candidatus Jorgensenbacteria bacterium GWC1_48_12</name>
    <dbReference type="NCBI Taxonomy" id="1798469"/>
    <lineage>
        <taxon>Bacteria</taxon>
        <taxon>Candidatus Joergenseniibacteriota</taxon>
    </lineage>
</organism>
<dbReference type="SUPFAM" id="SSF50249">
    <property type="entry name" value="Nucleic acid-binding proteins"/>
    <property type="match status" value="1"/>
</dbReference>
<dbReference type="GO" id="GO:0006310">
    <property type="term" value="P:DNA recombination"/>
    <property type="evidence" value="ECO:0007669"/>
    <property type="project" value="UniProtKB-UniRule"/>
</dbReference>
<feature type="region of interest" description="Domain III" evidence="6">
    <location>
        <begin position="148"/>
        <end position="193"/>
    </location>
</feature>
<keyword evidence="5 6" id="KW-0234">DNA repair</keyword>
<keyword evidence="4 6" id="KW-0233">DNA recombination</keyword>
<evidence type="ECO:0000259" key="7">
    <source>
        <dbReference type="SMART" id="SM00278"/>
    </source>
</evidence>
<proteinExistence type="inferred from homology"/>
<keyword evidence="1 6" id="KW-0963">Cytoplasm</keyword>